<gene>
    <name evidence="1" type="ORF">EQG49_10700</name>
</gene>
<sequence>MAVILNKQVEFTTRANSMYTSINPKPGMLIFGDGGVEFRANAGNGFIQIPWREVTGVRAQAFFWNKYIRGFFIDTKSGSFNFVVSRARQALTVMDQHLSRDVMSINEGLVQRRLKKNK</sequence>
<dbReference type="OrthoDB" id="1646215at2"/>
<dbReference type="Pfam" id="PF06115">
    <property type="entry name" value="DUF956"/>
    <property type="match status" value="1"/>
</dbReference>
<organism evidence="1 2">
    <name type="scientific">Periweissella cryptocerci</name>
    <dbReference type="NCBI Taxonomy" id="2506420"/>
    <lineage>
        <taxon>Bacteria</taxon>
        <taxon>Bacillati</taxon>
        <taxon>Bacillota</taxon>
        <taxon>Bacilli</taxon>
        <taxon>Lactobacillales</taxon>
        <taxon>Lactobacillaceae</taxon>
        <taxon>Periweissella</taxon>
    </lineage>
</organism>
<evidence type="ECO:0000313" key="2">
    <source>
        <dbReference type="Proteomes" id="UP000292886"/>
    </source>
</evidence>
<dbReference type="Proteomes" id="UP000292886">
    <property type="component" value="Chromosome"/>
</dbReference>
<dbReference type="InterPro" id="IPR010360">
    <property type="entry name" value="DUF956"/>
</dbReference>
<protein>
    <submittedName>
        <fullName evidence="1">DUF956 family protein</fullName>
    </submittedName>
</protein>
<reference evidence="2" key="1">
    <citation type="submission" date="2019-03" db="EMBL/GenBank/DDBJ databases">
        <title>Weissella sp. 26KH-42 Genome sequencing.</title>
        <authorList>
            <person name="Heo J."/>
            <person name="Kim S.-J."/>
            <person name="Kim J.-S."/>
            <person name="Hong S.-B."/>
            <person name="Kwon S.-W."/>
        </authorList>
    </citation>
    <scope>NUCLEOTIDE SEQUENCE [LARGE SCALE GENOMIC DNA]</scope>
    <source>
        <strain evidence="2">26KH-42</strain>
    </source>
</reference>
<dbReference type="EMBL" id="CP037940">
    <property type="protein sequence ID" value="QBO36877.1"/>
    <property type="molecule type" value="Genomic_DNA"/>
</dbReference>
<keyword evidence="2" id="KW-1185">Reference proteome</keyword>
<accession>A0A4P6YVX0</accession>
<dbReference type="AlphaFoldDB" id="A0A4P6YVX0"/>
<name>A0A4P6YVX0_9LACO</name>
<proteinExistence type="predicted"/>
<evidence type="ECO:0000313" key="1">
    <source>
        <dbReference type="EMBL" id="QBO36877.1"/>
    </source>
</evidence>
<dbReference type="KEGG" id="wei:EQG49_10700"/>
<dbReference type="RefSeq" id="WP_133363954.1">
    <property type="nucleotide sequence ID" value="NZ_CP037940.1"/>
</dbReference>